<accession>B0K9J2</accession>
<dbReference type="Pfam" id="PF17147">
    <property type="entry name" value="PFOR_II"/>
    <property type="match status" value="1"/>
</dbReference>
<dbReference type="Gene3D" id="3.40.50.920">
    <property type="match status" value="1"/>
</dbReference>
<evidence type="ECO:0000256" key="1">
    <source>
        <dbReference type="ARBA" id="ARBA00023002"/>
    </source>
</evidence>
<keyword evidence="5" id="KW-1185">Reference proteome</keyword>
<dbReference type="InterPro" id="IPR009014">
    <property type="entry name" value="Transketo_C/PFOR_II"/>
</dbReference>
<dbReference type="KEGG" id="tpd:Teth39_1150"/>
<dbReference type="EMBL" id="CP000924">
    <property type="protein sequence ID" value="ABY94805.1"/>
    <property type="molecule type" value="Genomic_DNA"/>
</dbReference>
<evidence type="ECO:0000259" key="2">
    <source>
        <dbReference type="Pfam" id="PF01855"/>
    </source>
</evidence>
<dbReference type="InterPro" id="IPR002880">
    <property type="entry name" value="Pyrv_Fd/Flavodoxin_OxRdtase_N"/>
</dbReference>
<dbReference type="Gene3D" id="3.40.50.970">
    <property type="match status" value="1"/>
</dbReference>
<dbReference type="PANTHER" id="PTHR43088:SF1">
    <property type="entry name" value="SUBUNIT OF PYRUVATE:FLAVODOXIN OXIDOREDUCTASE"/>
    <property type="match status" value="1"/>
</dbReference>
<dbReference type="FunFam" id="3.40.50.920:FF:000013">
    <property type="entry name" value="Ferredoxin oxidoreductase alpha subunit"/>
    <property type="match status" value="1"/>
</dbReference>
<dbReference type="Pfam" id="PF01855">
    <property type="entry name" value="POR_N"/>
    <property type="match status" value="1"/>
</dbReference>
<dbReference type="InterPro" id="IPR052368">
    <property type="entry name" value="2-oxoacid_oxidoreductase"/>
</dbReference>
<dbReference type="Proteomes" id="UP000002156">
    <property type="component" value="Chromosome"/>
</dbReference>
<dbReference type="SUPFAM" id="SSF52922">
    <property type="entry name" value="TK C-terminal domain-like"/>
    <property type="match status" value="1"/>
</dbReference>
<proteinExistence type="predicted"/>
<name>B0K9J2_THEP3</name>
<keyword evidence="1" id="KW-0560">Oxidoreductase</keyword>
<protein>
    <submittedName>
        <fullName evidence="4">Pyruvate flavodoxin/ferredoxin oxidoreductase domain protein</fullName>
    </submittedName>
</protein>
<dbReference type="HOGENOM" id="CLU_017038_0_1_9"/>
<evidence type="ECO:0000313" key="5">
    <source>
        <dbReference type="Proteomes" id="UP000002156"/>
    </source>
</evidence>
<feature type="domain" description="Pyruvate flavodoxin/ferredoxin oxidoreductase pyrimidine binding" evidence="2">
    <location>
        <begin position="15"/>
        <end position="246"/>
    </location>
</feature>
<gene>
    <name evidence="4" type="ordered locus">Teth39_1150</name>
</gene>
<dbReference type="PANTHER" id="PTHR43088">
    <property type="entry name" value="SUBUNIT OF PYRUVATE:FLAVODOXIN OXIDOREDUCTASE-RELATED"/>
    <property type="match status" value="1"/>
</dbReference>
<dbReference type="RefSeq" id="WP_003867977.1">
    <property type="nucleotide sequence ID" value="NC_010321.1"/>
</dbReference>
<reference evidence="5" key="1">
    <citation type="submission" date="2008-01" db="EMBL/GenBank/DDBJ databases">
        <title>Complete sequence of Thermoanaerobacter pseudethanolicus 39E.</title>
        <authorList>
            <person name="Copeland A."/>
            <person name="Lucas S."/>
            <person name="Lapidus A."/>
            <person name="Barry K."/>
            <person name="Glavina del Rio T."/>
            <person name="Dalin E."/>
            <person name="Tice H."/>
            <person name="Pitluck S."/>
            <person name="Bruce D."/>
            <person name="Goodwin L."/>
            <person name="Saunders E."/>
            <person name="Brettin T."/>
            <person name="Detter J.C."/>
            <person name="Han C."/>
            <person name="Schmutz J."/>
            <person name="Larimer F."/>
            <person name="Land M."/>
            <person name="Hauser L."/>
            <person name="Kyrpides N."/>
            <person name="Lykidis A."/>
            <person name="Hemme C."/>
            <person name="Fields M.W."/>
            <person name="He Z."/>
            <person name="Zhou J."/>
            <person name="Richardson P."/>
        </authorList>
    </citation>
    <scope>NUCLEOTIDE SEQUENCE [LARGE SCALE GENOMIC DNA]</scope>
    <source>
        <strain evidence="5">ATCC 33223 / DSM 2355 / 39E</strain>
    </source>
</reference>
<feature type="domain" description="Pyruvate:ferredoxin oxidoreductase core" evidence="3">
    <location>
        <begin position="274"/>
        <end position="366"/>
    </location>
</feature>
<keyword evidence="4" id="KW-0670">Pyruvate</keyword>
<dbReference type="AlphaFoldDB" id="B0K9J2"/>
<dbReference type="SUPFAM" id="SSF52518">
    <property type="entry name" value="Thiamin diphosphate-binding fold (THDP-binding)"/>
    <property type="match status" value="1"/>
</dbReference>
<dbReference type="FunFam" id="3.40.50.970:FF:000022">
    <property type="entry name" value="2-oxoglutarate ferredoxin oxidoreductase alpha subunit"/>
    <property type="match status" value="1"/>
</dbReference>
<dbReference type="NCBIfam" id="NF006412">
    <property type="entry name" value="PRK08659.1"/>
    <property type="match status" value="1"/>
</dbReference>
<evidence type="ECO:0000313" key="4">
    <source>
        <dbReference type="EMBL" id="ABY94805.1"/>
    </source>
</evidence>
<dbReference type="InterPro" id="IPR029061">
    <property type="entry name" value="THDP-binding"/>
</dbReference>
<dbReference type="eggNOG" id="COG0674">
    <property type="taxonomic scope" value="Bacteria"/>
</dbReference>
<dbReference type="CDD" id="cd07034">
    <property type="entry name" value="TPP_PYR_PFOR_IOR-alpha_like"/>
    <property type="match status" value="1"/>
</dbReference>
<dbReference type="GO" id="GO:0016491">
    <property type="term" value="F:oxidoreductase activity"/>
    <property type="evidence" value="ECO:0007669"/>
    <property type="project" value="UniProtKB-KW"/>
</dbReference>
<dbReference type="InterPro" id="IPR033412">
    <property type="entry name" value="PFOR_II"/>
</dbReference>
<sequence length="379" mass="42372">MMPTVLMQGNEAVVEGAIAAGLKFYAGYPITPSTEIAEFCAEKLPFVGGKFIQMEDEIASMAAVIGASLTGLKAMTATSGPGFSLKQENIGFAAMVEIPCVIVDVQRMGPSTGMPTSPAQGDVMQSRWGTHGDHPIIVLSPSSVKEAYYITIQAFNLSEKYRTPVILLMDEVIGHLREAVNLDEYKDIEIFERPMPQDKDNYLPYEDIENGVVPLVPFGKGFRFHVTGLAHNEKGLPTNDPKVTEKLIKRLMEKIENNKKDILMFEEKDTEEGDVLLISFGSSARACEAAMEELKKEGIKIGLFRPITIWPFPDEKLREIYPRFKKVFVVEMNTGQLYYEVDRIIKGNTYVGKINKFNGEFFTPFEIVEKIKESFKNGI</sequence>
<evidence type="ECO:0000259" key="3">
    <source>
        <dbReference type="Pfam" id="PF17147"/>
    </source>
</evidence>
<dbReference type="STRING" id="340099.Teth39_1150"/>
<organism evidence="4 5">
    <name type="scientific">Thermoanaerobacter pseudethanolicus (strain ATCC 33223 / 39E)</name>
    <name type="common">Clostridium thermohydrosulfuricum</name>
    <dbReference type="NCBI Taxonomy" id="340099"/>
    <lineage>
        <taxon>Bacteria</taxon>
        <taxon>Bacillati</taxon>
        <taxon>Bacillota</taxon>
        <taxon>Clostridia</taxon>
        <taxon>Thermoanaerobacterales</taxon>
        <taxon>Thermoanaerobacteraceae</taxon>
        <taxon>Thermoanaerobacter</taxon>
    </lineage>
</organism>